<feature type="transmembrane region" description="Helical" evidence="9">
    <location>
        <begin position="196"/>
        <end position="219"/>
    </location>
</feature>
<keyword evidence="5" id="KW-1278">Translocase</keyword>
<keyword evidence="7 9" id="KW-0472">Membrane</keyword>
<sequence length="260" mass="30791">MNYNHNFHLVNNSPWPLMSALSVMIILMGSVNMFQKKMLMLNILGTLITLMIMFQWWRDVTRESTYQGLHSNNVFNGMKMGMILFIISEVLFFFSFFWSFFHLSLTQMIELGMTWPPMGIMVFNPFLIPLLNTIILLTSGISITWSHHSLITNNYKQFMISMFITIILAIYFTMLQEYEYKEASFNISDSSYGSTFFMATGFHGIHVLIGTMFLFICFLRNLFIHFSINHHFGFEAAAWYWHFVDIVWLFLYLTIYWWGN</sequence>
<protein>
    <recommendedName>
        <fullName evidence="3 8">Cytochrome c oxidase subunit 3</fullName>
    </recommendedName>
</protein>
<keyword evidence="6 9" id="KW-1133">Transmembrane helix</keyword>
<evidence type="ECO:0000256" key="6">
    <source>
        <dbReference type="ARBA" id="ARBA00022989"/>
    </source>
</evidence>
<dbReference type="Gene3D" id="1.20.120.80">
    <property type="entry name" value="Cytochrome c oxidase, subunit III, four-helix bundle"/>
    <property type="match status" value="1"/>
</dbReference>
<evidence type="ECO:0000256" key="5">
    <source>
        <dbReference type="ARBA" id="ARBA00022967"/>
    </source>
</evidence>
<evidence type="ECO:0000313" key="11">
    <source>
        <dbReference type="EMBL" id="ACT80222.1"/>
    </source>
</evidence>
<dbReference type="InterPro" id="IPR013833">
    <property type="entry name" value="Cyt_c_oxidase_su3_a-hlx"/>
</dbReference>
<dbReference type="GO" id="GO:0016020">
    <property type="term" value="C:membrane"/>
    <property type="evidence" value="ECO:0007669"/>
    <property type="project" value="UniProtKB-SubCell"/>
</dbReference>
<dbReference type="PROSITE" id="PS50253">
    <property type="entry name" value="COX3"/>
    <property type="match status" value="1"/>
</dbReference>
<proteinExistence type="inferred from homology"/>
<reference evidence="11" key="1">
    <citation type="journal article" date="2009" name="Genome Biol. Evol.">
        <title>Evolution of the mitochondrial genomes of gall midges (Diptera: Cecidomyiidae): rearrangement and severe truncation of tRNA genes.</title>
        <authorList>
            <person name="Beckenbach A.T."/>
            <person name="Joy J.B."/>
        </authorList>
    </citation>
    <scope>NUCLEOTIDE SEQUENCE</scope>
</reference>
<comment type="subcellular location">
    <subcellularLocation>
        <location evidence="1">Membrane</location>
        <topology evidence="1">Multi-pass membrane protein</topology>
    </subcellularLocation>
</comment>
<dbReference type="CDD" id="cd01665">
    <property type="entry name" value="Cyt_c_Oxidase_III"/>
    <property type="match status" value="1"/>
</dbReference>
<dbReference type="EMBL" id="GQ387648">
    <property type="protein sequence ID" value="ACT80222.1"/>
    <property type="molecule type" value="Genomic_DNA"/>
</dbReference>
<dbReference type="InterPro" id="IPR000298">
    <property type="entry name" value="Cyt_c_oxidase-like_su3"/>
</dbReference>
<evidence type="ECO:0000256" key="1">
    <source>
        <dbReference type="ARBA" id="ARBA00004141"/>
    </source>
</evidence>
<dbReference type="PANTHER" id="PTHR11403:SF7">
    <property type="entry name" value="CYTOCHROME C OXIDASE SUBUNIT 3"/>
    <property type="match status" value="1"/>
</dbReference>
<feature type="transmembrane region" description="Helical" evidence="9">
    <location>
        <begin position="77"/>
        <end position="101"/>
    </location>
</feature>
<dbReference type="AlphaFoldDB" id="C7FIJ6"/>
<evidence type="ECO:0000256" key="3">
    <source>
        <dbReference type="ARBA" id="ARBA00015944"/>
    </source>
</evidence>
<gene>
    <name evidence="11" type="primary">cox3</name>
</gene>
<geneLocation type="mitochondrion" evidence="11"/>
<dbReference type="GO" id="GO:0005739">
    <property type="term" value="C:mitochondrion"/>
    <property type="evidence" value="ECO:0007669"/>
    <property type="project" value="TreeGrafter"/>
</dbReference>
<dbReference type="GO" id="GO:0004129">
    <property type="term" value="F:cytochrome-c oxidase activity"/>
    <property type="evidence" value="ECO:0007669"/>
    <property type="project" value="InterPro"/>
</dbReference>
<dbReference type="SMR" id="C7FIJ6"/>
<evidence type="ECO:0000256" key="2">
    <source>
        <dbReference type="ARBA" id="ARBA00010581"/>
    </source>
</evidence>
<dbReference type="Gene3D" id="1.10.287.70">
    <property type="match status" value="1"/>
</dbReference>
<dbReference type="Pfam" id="PF00510">
    <property type="entry name" value="COX3"/>
    <property type="match status" value="1"/>
</dbReference>
<dbReference type="FunFam" id="1.20.120.80:FF:000002">
    <property type="entry name" value="Cytochrome c oxidase subunit 3"/>
    <property type="match status" value="1"/>
</dbReference>
<dbReference type="InterPro" id="IPR033945">
    <property type="entry name" value="Cyt_c_oxase_su3_dom"/>
</dbReference>
<dbReference type="SUPFAM" id="SSF81452">
    <property type="entry name" value="Cytochrome c oxidase subunit III-like"/>
    <property type="match status" value="1"/>
</dbReference>
<keyword evidence="4 8" id="KW-0812">Transmembrane</keyword>
<comment type="function">
    <text evidence="8">Component of the cytochrome c oxidase, the last enzyme in the mitochondrial electron transport chain which drives oxidative phosphorylation. The respiratory chain contains 3 multisubunit complexes succinate dehydrogenase (complex II, CII), ubiquinol-cytochrome c oxidoreductase (cytochrome b-c1 complex, complex III, CIII) and cytochrome c oxidase (complex IV, CIV), that cooperate to transfer electrons derived from NADH and succinate to molecular oxygen, creating an electrochemical gradient over the inner membrane that drives transmembrane transport and the ATP synthase. Cytochrome c oxidase is the component of the respiratory chain that catalyzes the reduction of oxygen to water. Electrons originating from reduced cytochrome c in the intermembrane space (IMS) are transferred via the dinuclear copper A center (CU(A)) of subunit 2 and heme A of subunit 1 to the active site in subunit 1, a binuclear center (BNC) formed by heme A3 and copper B (CU(B)). The BNC reduces molecular oxygen to 2 water molecules using 4 electrons from cytochrome c in the IMS and 4 protons from the mitochondrial matrix.</text>
</comment>
<evidence type="ECO:0000256" key="9">
    <source>
        <dbReference type="SAM" id="Phobius"/>
    </source>
</evidence>
<feature type="transmembrane region" description="Helical" evidence="9">
    <location>
        <begin position="15"/>
        <end position="34"/>
    </location>
</feature>
<keyword evidence="8 11" id="KW-0496">Mitochondrion</keyword>
<comment type="similarity">
    <text evidence="2 8">Belongs to the cytochrome c oxidase subunit 3 family.</text>
</comment>
<name>C7FIJ6_MAYDE</name>
<dbReference type="PANTHER" id="PTHR11403">
    <property type="entry name" value="CYTOCHROME C OXIDASE SUBUNIT III"/>
    <property type="match status" value="1"/>
</dbReference>
<dbReference type="InterPro" id="IPR024791">
    <property type="entry name" value="Cyt_c/ubiquinol_Oxase_su3"/>
</dbReference>
<dbReference type="GO" id="GO:0006123">
    <property type="term" value="P:mitochondrial electron transport, cytochrome c to oxygen"/>
    <property type="evidence" value="ECO:0007669"/>
    <property type="project" value="TreeGrafter"/>
</dbReference>
<feature type="transmembrane region" description="Helical" evidence="9">
    <location>
        <begin position="157"/>
        <end position="175"/>
    </location>
</feature>
<feature type="transmembrane region" description="Helical" evidence="9">
    <location>
        <begin position="239"/>
        <end position="259"/>
    </location>
</feature>
<organism evidence="11">
    <name type="scientific">Mayetiola destructor</name>
    <name type="common">Hessian fly</name>
    <dbReference type="NCBI Taxonomy" id="39758"/>
    <lineage>
        <taxon>Eukaryota</taxon>
        <taxon>Metazoa</taxon>
        <taxon>Ecdysozoa</taxon>
        <taxon>Arthropoda</taxon>
        <taxon>Hexapoda</taxon>
        <taxon>Insecta</taxon>
        <taxon>Pterygota</taxon>
        <taxon>Neoptera</taxon>
        <taxon>Endopterygota</taxon>
        <taxon>Diptera</taxon>
        <taxon>Nematocera</taxon>
        <taxon>Sciaroidea</taxon>
        <taxon>Cecidomyiidae</taxon>
        <taxon>Mayetiola</taxon>
    </lineage>
</organism>
<evidence type="ECO:0000256" key="8">
    <source>
        <dbReference type="RuleBase" id="RU003375"/>
    </source>
</evidence>
<evidence type="ECO:0000256" key="7">
    <source>
        <dbReference type="ARBA" id="ARBA00023136"/>
    </source>
</evidence>
<feature type="domain" description="Heme-copper oxidase subunit III family profile" evidence="10">
    <location>
        <begin position="3"/>
        <end position="260"/>
    </location>
</feature>
<feature type="transmembrane region" description="Helical" evidence="9">
    <location>
        <begin position="39"/>
        <end position="57"/>
    </location>
</feature>
<evidence type="ECO:0000259" key="10">
    <source>
        <dbReference type="PROSITE" id="PS50253"/>
    </source>
</evidence>
<accession>C7FIJ6</accession>
<dbReference type="InterPro" id="IPR035973">
    <property type="entry name" value="Cyt_c_oxidase_su3-like_sf"/>
</dbReference>
<feature type="transmembrane region" description="Helical" evidence="9">
    <location>
        <begin position="122"/>
        <end position="145"/>
    </location>
</feature>
<evidence type="ECO:0000256" key="4">
    <source>
        <dbReference type="ARBA" id="ARBA00022692"/>
    </source>
</evidence>